<dbReference type="Gene3D" id="3.40.50.2300">
    <property type="match status" value="1"/>
</dbReference>
<feature type="domain" description="Response regulatory" evidence="13">
    <location>
        <begin position="10"/>
        <end position="124"/>
    </location>
</feature>
<sequence>MNSDTPAKAKLLLVDDEHDLLHVVSLRLSVAGYEVETASSGAEALSKIPVFRPHVVISDLRMEGMDGLALFDAVTRDWPTLPVIILTAHGTIPDAVEATRRGVFGYLSKPFNHKEMQAQIEAALKVGGGVPADAESNGAWRRAIITRSPALEAVLAEARLVARSDANILIRGQSGTGKELLAQAIHRASQRSSQAFVAVNCSAIPEALIESELFGHRKGAFTGATHDHPGLFQAADGGILFLDEIGDMPLATQAKLLRVLQERQVRPVGGVDSVGVDVRIVSATHRDLDAMVAQGQFREDLYYRLNVVTLALPSLCERREDIPLLARHFLDVITQNTAYDVKGFSPDAMARLIAYDWPGNVRQLFNVVERTVVLATTALIPASQVERALDEAPAELPSLVETREQAEREYISRILTLTEGNVTAAAKLAKRNRTEFYKLLNRHHIDPALFKKRR</sequence>
<dbReference type="InterPro" id="IPR025944">
    <property type="entry name" value="Sigma_54_int_dom_CS"/>
</dbReference>
<feature type="domain" description="Sigma-54 factor interaction" evidence="12">
    <location>
        <begin position="144"/>
        <end position="373"/>
    </location>
</feature>
<dbReference type="PROSITE" id="PS50110">
    <property type="entry name" value="RESPONSE_REGULATORY"/>
    <property type="match status" value="1"/>
</dbReference>
<dbReference type="InterPro" id="IPR002078">
    <property type="entry name" value="Sigma_54_int"/>
</dbReference>
<dbReference type="SUPFAM" id="SSF46689">
    <property type="entry name" value="Homeodomain-like"/>
    <property type="match status" value="1"/>
</dbReference>
<dbReference type="OrthoDB" id="9804019at2"/>
<evidence type="ECO:0000259" key="12">
    <source>
        <dbReference type="PROSITE" id="PS50045"/>
    </source>
</evidence>
<evidence type="ECO:0000256" key="3">
    <source>
        <dbReference type="ARBA" id="ARBA00022553"/>
    </source>
</evidence>
<evidence type="ECO:0000256" key="5">
    <source>
        <dbReference type="ARBA" id="ARBA00022840"/>
    </source>
</evidence>
<dbReference type="Gene3D" id="1.10.10.60">
    <property type="entry name" value="Homeodomain-like"/>
    <property type="match status" value="1"/>
</dbReference>
<dbReference type="Pfam" id="PF00072">
    <property type="entry name" value="Response_reg"/>
    <property type="match status" value="1"/>
</dbReference>
<reference evidence="14 15" key="1">
    <citation type="submission" date="2017-01" db="EMBL/GenBank/DDBJ databases">
        <title>Draft sequence of Acidihalobacter ferrooxidans strain DSM 14175 (strain V8).</title>
        <authorList>
            <person name="Khaleque H.N."/>
            <person name="Ramsay J.P."/>
            <person name="Murphy R.J.T."/>
            <person name="Kaksonen A.H."/>
            <person name="Boxall N.J."/>
            <person name="Watkin E.L.J."/>
        </authorList>
    </citation>
    <scope>NUCLEOTIDE SEQUENCE [LARGE SCALE GENOMIC DNA]</scope>
    <source>
        <strain evidence="14 15">V8</strain>
    </source>
</reference>
<organism evidence="14 15">
    <name type="scientific">Acidihalobacter ferrooxydans</name>
    <dbReference type="NCBI Taxonomy" id="1765967"/>
    <lineage>
        <taxon>Bacteria</taxon>
        <taxon>Pseudomonadati</taxon>
        <taxon>Pseudomonadota</taxon>
        <taxon>Gammaproteobacteria</taxon>
        <taxon>Chromatiales</taxon>
        <taxon>Ectothiorhodospiraceae</taxon>
        <taxon>Acidihalobacter</taxon>
    </lineage>
</organism>
<dbReference type="InterPro" id="IPR011006">
    <property type="entry name" value="CheY-like_superfamily"/>
</dbReference>
<evidence type="ECO:0000313" key="14">
    <source>
        <dbReference type="EMBL" id="APZ43381.1"/>
    </source>
</evidence>
<proteinExistence type="predicted"/>
<dbReference type="Proteomes" id="UP000243807">
    <property type="component" value="Chromosome"/>
</dbReference>
<dbReference type="EMBL" id="CP019434">
    <property type="protein sequence ID" value="APZ43381.1"/>
    <property type="molecule type" value="Genomic_DNA"/>
</dbReference>
<keyword evidence="2" id="KW-0963">Cytoplasm</keyword>
<dbReference type="Pfam" id="PF25601">
    <property type="entry name" value="AAA_lid_14"/>
    <property type="match status" value="1"/>
</dbReference>
<keyword evidence="7" id="KW-0805">Transcription regulation</keyword>
<dbReference type="SUPFAM" id="SSF52172">
    <property type="entry name" value="CheY-like"/>
    <property type="match status" value="1"/>
</dbReference>
<dbReference type="PROSITE" id="PS00688">
    <property type="entry name" value="SIGMA54_INTERACT_3"/>
    <property type="match status" value="1"/>
</dbReference>
<evidence type="ECO:0000256" key="1">
    <source>
        <dbReference type="ARBA" id="ARBA00004496"/>
    </source>
</evidence>
<dbReference type="Gene3D" id="3.40.50.300">
    <property type="entry name" value="P-loop containing nucleotide triphosphate hydrolases"/>
    <property type="match status" value="1"/>
</dbReference>
<dbReference type="PANTHER" id="PTHR32071:SF116">
    <property type="entry name" value="TRANSCRIPTIONAL REGULATORY PROTEIN GLRR"/>
    <property type="match status" value="1"/>
</dbReference>
<dbReference type="InterPro" id="IPR025662">
    <property type="entry name" value="Sigma_54_int_dom_ATP-bd_1"/>
</dbReference>
<protein>
    <submittedName>
        <fullName evidence="14">Two-component system response regulator GlrR</fullName>
    </submittedName>
</protein>
<keyword evidence="3 11" id="KW-0597">Phosphoprotein</keyword>
<dbReference type="RefSeq" id="WP_076837022.1">
    <property type="nucleotide sequence ID" value="NZ_CP019434.1"/>
</dbReference>
<gene>
    <name evidence="14" type="ORF">BW247_10010</name>
</gene>
<evidence type="ECO:0000256" key="4">
    <source>
        <dbReference type="ARBA" id="ARBA00022741"/>
    </source>
</evidence>
<dbReference type="PROSITE" id="PS00676">
    <property type="entry name" value="SIGMA54_INTERACT_2"/>
    <property type="match status" value="1"/>
</dbReference>
<keyword evidence="10" id="KW-0804">Transcription</keyword>
<dbReference type="SUPFAM" id="SSF52540">
    <property type="entry name" value="P-loop containing nucleoside triphosphate hydrolases"/>
    <property type="match status" value="1"/>
</dbReference>
<dbReference type="InterPro" id="IPR058031">
    <property type="entry name" value="AAA_lid_NorR"/>
</dbReference>
<dbReference type="AlphaFoldDB" id="A0A1P8UHZ1"/>
<dbReference type="CDD" id="cd00009">
    <property type="entry name" value="AAA"/>
    <property type="match status" value="1"/>
</dbReference>
<dbReference type="InterPro" id="IPR003593">
    <property type="entry name" value="AAA+_ATPase"/>
</dbReference>
<dbReference type="InterPro" id="IPR025943">
    <property type="entry name" value="Sigma_54_int_dom_ATP-bd_2"/>
</dbReference>
<evidence type="ECO:0000256" key="10">
    <source>
        <dbReference type="ARBA" id="ARBA00023163"/>
    </source>
</evidence>
<dbReference type="PANTHER" id="PTHR32071">
    <property type="entry name" value="TRANSCRIPTIONAL REGULATORY PROTEIN"/>
    <property type="match status" value="1"/>
</dbReference>
<dbReference type="SMART" id="SM00382">
    <property type="entry name" value="AAA"/>
    <property type="match status" value="1"/>
</dbReference>
<evidence type="ECO:0000256" key="8">
    <source>
        <dbReference type="ARBA" id="ARBA00023125"/>
    </source>
</evidence>
<evidence type="ECO:0000256" key="2">
    <source>
        <dbReference type="ARBA" id="ARBA00022490"/>
    </source>
</evidence>
<accession>A0A1P8UHZ1</accession>
<dbReference type="FunFam" id="3.40.50.300:FF:000006">
    <property type="entry name" value="DNA-binding transcriptional regulator NtrC"/>
    <property type="match status" value="1"/>
</dbReference>
<dbReference type="KEGG" id="afy:BW247_10010"/>
<evidence type="ECO:0000256" key="6">
    <source>
        <dbReference type="ARBA" id="ARBA00023012"/>
    </source>
</evidence>
<name>A0A1P8UHZ1_9GAMM</name>
<dbReference type="GO" id="GO:0005524">
    <property type="term" value="F:ATP binding"/>
    <property type="evidence" value="ECO:0007669"/>
    <property type="project" value="UniProtKB-KW"/>
</dbReference>
<dbReference type="GO" id="GO:0005737">
    <property type="term" value="C:cytoplasm"/>
    <property type="evidence" value="ECO:0007669"/>
    <property type="project" value="UniProtKB-SubCell"/>
</dbReference>
<dbReference type="FunFam" id="1.10.8.60:FF:000014">
    <property type="entry name" value="DNA-binding transcriptional regulator NtrC"/>
    <property type="match status" value="1"/>
</dbReference>
<dbReference type="Pfam" id="PF00158">
    <property type="entry name" value="Sigma54_activat"/>
    <property type="match status" value="1"/>
</dbReference>
<evidence type="ECO:0000256" key="7">
    <source>
        <dbReference type="ARBA" id="ARBA00023015"/>
    </source>
</evidence>
<keyword evidence="8" id="KW-0238">DNA-binding</keyword>
<dbReference type="Gene3D" id="1.10.8.60">
    <property type="match status" value="1"/>
</dbReference>
<evidence type="ECO:0000256" key="9">
    <source>
        <dbReference type="ARBA" id="ARBA00023159"/>
    </source>
</evidence>
<dbReference type="STRING" id="1765967.BW247_10010"/>
<keyword evidence="6" id="KW-0902">Two-component regulatory system</keyword>
<keyword evidence="5" id="KW-0067">ATP-binding</keyword>
<evidence type="ECO:0000256" key="11">
    <source>
        <dbReference type="PROSITE-ProRule" id="PRU00169"/>
    </source>
</evidence>
<evidence type="ECO:0000313" key="15">
    <source>
        <dbReference type="Proteomes" id="UP000243807"/>
    </source>
</evidence>
<dbReference type="GO" id="GO:0003677">
    <property type="term" value="F:DNA binding"/>
    <property type="evidence" value="ECO:0007669"/>
    <property type="project" value="UniProtKB-KW"/>
</dbReference>
<dbReference type="GO" id="GO:0006355">
    <property type="term" value="P:regulation of DNA-templated transcription"/>
    <property type="evidence" value="ECO:0007669"/>
    <property type="project" value="InterPro"/>
</dbReference>
<dbReference type="InterPro" id="IPR009057">
    <property type="entry name" value="Homeodomain-like_sf"/>
</dbReference>
<keyword evidence="4" id="KW-0547">Nucleotide-binding</keyword>
<comment type="subcellular location">
    <subcellularLocation>
        <location evidence="1">Cytoplasm</location>
    </subcellularLocation>
</comment>
<dbReference type="InterPro" id="IPR001789">
    <property type="entry name" value="Sig_transdc_resp-reg_receiver"/>
</dbReference>
<keyword evidence="9" id="KW-0010">Activator</keyword>
<dbReference type="PROSITE" id="PS00675">
    <property type="entry name" value="SIGMA54_INTERACT_1"/>
    <property type="match status" value="1"/>
</dbReference>
<evidence type="ECO:0000259" key="13">
    <source>
        <dbReference type="PROSITE" id="PS50110"/>
    </source>
</evidence>
<dbReference type="PROSITE" id="PS50045">
    <property type="entry name" value="SIGMA54_INTERACT_4"/>
    <property type="match status" value="1"/>
</dbReference>
<dbReference type="GO" id="GO:0000160">
    <property type="term" value="P:phosphorelay signal transduction system"/>
    <property type="evidence" value="ECO:0007669"/>
    <property type="project" value="UniProtKB-KW"/>
</dbReference>
<dbReference type="SMART" id="SM00448">
    <property type="entry name" value="REC"/>
    <property type="match status" value="1"/>
</dbReference>
<keyword evidence="15" id="KW-1185">Reference proteome</keyword>
<dbReference type="InterPro" id="IPR027417">
    <property type="entry name" value="P-loop_NTPase"/>
</dbReference>
<feature type="modified residue" description="4-aspartylphosphate" evidence="11">
    <location>
        <position position="59"/>
    </location>
</feature>
<dbReference type="FunFam" id="3.40.50.2300:FF:000018">
    <property type="entry name" value="DNA-binding transcriptional regulator NtrC"/>
    <property type="match status" value="1"/>
</dbReference>